<name>A0ABD1JK80_9TELE</name>
<dbReference type="PANTHER" id="PTHR36961">
    <property type="entry name" value="LEUKEMIA-ASSOCIATED PROTEIN 7"/>
    <property type="match status" value="1"/>
</dbReference>
<dbReference type="PANTHER" id="PTHR36961:SF1">
    <property type="entry name" value="LEUKEMIA-ASSOCIATED PROTEIN 7"/>
    <property type="match status" value="1"/>
</dbReference>
<protein>
    <submittedName>
        <fullName evidence="1">Uncharacterized protein</fullName>
    </submittedName>
</protein>
<sequence length="171" mass="19424">MQAQSGAWQMEALSLLHQLRSKNADRRAGIQAGHGVNCNPEVNQMCHGNSPTRPVGREVRTIAERARESIFERLLDILCQIIAVEEDIYAQVSRDNKLLPKCPKDSIELKNICLRMASSMNSPTDRDLRDLQTCLKCITNNLLFMCNENGSCIIFVTEKVKRICDTFPEMW</sequence>
<keyword evidence="2" id="KW-1185">Reference proteome</keyword>
<accession>A0ABD1JK80</accession>
<dbReference type="EMBL" id="JBHFQA010000014">
    <property type="protein sequence ID" value="KAL2087578.1"/>
    <property type="molecule type" value="Genomic_DNA"/>
</dbReference>
<evidence type="ECO:0000313" key="1">
    <source>
        <dbReference type="EMBL" id="KAL2087578.1"/>
    </source>
</evidence>
<dbReference type="Proteomes" id="UP001591681">
    <property type="component" value="Unassembled WGS sequence"/>
</dbReference>
<evidence type="ECO:0000313" key="2">
    <source>
        <dbReference type="Proteomes" id="UP001591681"/>
    </source>
</evidence>
<comment type="caution">
    <text evidence="1">The sequence shown here is derived from an EMBL/GenBank/DDBJ whole genome shotgun (WGS) entry which is preliminary data.</text>
</comment>
<organism evidence="1 2">
    <name type="scientific">Coilia grayii</name>
    <name type="common">Gray's grenadier anchovy</name>
    <dbReference type="NCBI Taxonomy" id="363190"/>
    <lineage>
        <taxon>Eukaryota</taxon>
        <taxon>Metazoa</taxon>
        <taxon>Chordata</taxon>
        <taxon>Craniata</taxon>
        <taxon>Vertebrata</taxon>
        <taxon>Euteleostomi</taxon>
        <taxon>Actinopterygii</taxon>
        <taxon>Neopterygii</taxon>
        <taxon>Teleostei</taxon>
        <taxon>Clupei</taxon>
        <taxon>Clupeiformes</taxon>
        <taxon>Clupeoidei</taxon>
        <taxon>Engraulidae</taxon>
        <taxon>Coilinae</taxon>
        <taxon>Coilia</taxon>
    </lineage>
</organism>
<gene>
    <name evidence="1" type="ORF">ACEWY4_016406</name>
</gene>
<dbReference type="InterPro" id="IPR031510">
    <property type="entry name" value="DLEU7"/>
</dbReference>
<reference evidence="1 2" key="1">
    <citation type="submission" date="2024-09" db="EMBL/GenBank/DDBJ databases">
        <title>A chromosome-level genome assembly of Gray's grenadier anchovy, Coilia grayii.</title>
        <authorList>
            <person name="Fu Z."/>
        </authorList>
    </citation>
    <scope>NUCLEOTIDE SEQUENCE [LARGE SCALE GENOMIC DNA]</scope>
    <source>
        <strain evidence="1">G4</strain>
        <tissue evidence="1">Muscle</tissue>
    </source>
</reference>
<dbReference type="AlphaFoldDB" id="A0ABD1JK80"/>
<dbReference type="Pfam" id="PF15760">
    <property type="entry name" value="DLEU7"/>
    <property type="match status" value="1"/>
</dbReference>
<proteinExistence type="predicted"/>